<dbReference type="PANTHER" id="PTHR10963">
    <property type="entry name" value="GLYCOSYL HYDROLASE-RELATED"/>
    <property type="match status" value="1"/>
</dbReference>
<dbReference type="GO" id="GO:0004553">
    <property type="term" value="F:hydrolase activity, hydrolyzing O-glycosyl compounds"/>
    <property type="evidence" value="ECO:0007669"/>
    <property type="project" value="InterPro"/>
</dbReference>
<dbReference type="Pfam" id="PF15886">
    <property type="entry name" value="CBM39"/>
    <property type="match status" value="1"/>
</dbReference>
<dbReference type="GO" id="GO:0045087">
    <property type="term" value="P:innate immune response"/>
    <property type="evidence" value="ECO:0007669"/>
    <property type="project" value="UniProtKB-KW"/>
</dbReference>
<feature type="signal peptide" evidence="4">
    <location>
        <begin position="1"/>
        <end position="25"/>
    </location>
</feature>
<evidence type="ECO:0000256" key="4">
    <source>
        <dbReference type="SAM" id="SignalP"/>
    </source>
</evidence>
<keyword evidence="4" id="KW-0732">Signal</keyword>
<dbReference type="Gene3D" id="2.60.120.200">
    <property type="match status" value="1"/>
</dbReference>
<name>A0A0L7QSE8_9HYME</name>
<evidence type="ECO:0000259" key="6">
    <source>
        <dbReference type="PROSITE" id="PS51969"/>
    </source>
</evidence>
<protein>
    <submittedName>
        <fullName evidence="7">Beta-1,3-glucan-binding protein</fullName>
    </submittedName>
</protein>
<dbReference type="STRING" id="597456.A0A0L7QSE8"/>
<sequence length="474" mass="53824">MNALIKWLFVTFILLFGIIVRENVAQFIPPTPSVEPLSPKGLRMSIPHEDGISLVAYHVKVNEDFNGLEAGFIARDIIKTKNDRWTYEDKTTRLKRGDKIYYWIHVVYDGLGYNLLNKEYVVNDFYNYDGSPVNNNVIISKVCETPSETKVFQTVGANQQLKRQNTCPGQLIFEEDFNLLNTSRWLIVERFVDIPATEFVVYMNTNDNVEAKGGVLHLRPILMRDKYGEEFIGDGTLNLERCTGNLGTVDCKRTGLGAQILPPIISGRVNSQPSFTFLYGHVQIRAKLPRGDWIYPLISLEAREKYTENSSLFCDIVVAHSNGNAVLRSSEGYDLSGYVLWGGAHAINIGQSKIQDNRASLPTKTSNSLWSDDYHVYDLVWRSGRITVKVDGEQYGEQKVPALYDTPVSINLGVAVGGSVTFPDGSVSDRYMKPWRNEKSKAFFEFYQAKNKWLETWKNKDNGLHIDYVKVWAI</sequence>
<evidence type="ECO:0000313" key="7">
    <source>
        <dbReference type="EMBL" id="KOC61578.1"/>
    </source>
</evidence>
<keyword evidence="3" id="KW-0391">Immunity</keyword>
<proteinExistence type="inferred from homology"/>
<evidence type="ECO:0000256" key="3">
    <source>
        <dbReference type="ARBA" id="ARBA00022859"/>
    </source>
</evidence>
<dbReference type="AlphaFoldDB" id="A0A0L7QSE8"/>
<dbReference type="PROSITE" id="PS51969">
    <property type="entry name" value="CBM39"/>
    <property type="match status" value="1"/>
</dbReference>
<comment type="similarity">
    <text evidence="1">Belongs to the insect beta-1,3-glucan binding protein family.</text>
</comment>
<accession>A0A0L7QSE8</accession>
<dbReference type="InterPro" id="IPR013320">
    <property type="entry name" value="ConA-like_dom_sf"/>
</dbReference>
<dbReference type="InterPro" id="IPR000757">
    <property type="entry name" value="Beta-glucanase-like"/>
</dbReference>
<feature type="domain" description="CBM39" evidence="6">
    <location>
        <begin position="27"/>
        <end position="127"/>
    </location>
</feature>
<dbReference type="GO" id="GO:0030246">
    <property type="term" value="F:carbohydrate binding"/>
    <property type="evidence" value="ECO:0007669"/>
    <property type="project" value="InterPro"/>
</dbReference>
<dbReference type="PANTHER" id="PTHR10963:SF60">
    <property type="entry name" value="GRAM-NEGATIVE BACTERIA-BINDING PROTEIN 1-RELATED"/>
    <property type="match status" value="1"/>
</dbReference>
<evidence type="ECO:0000313" key="8">
    <source>
        <dbReference type="Proteomes" id="UP000053825"/>
    </source>
</evidence>
<gene>
    <name evidence="7" type="ORF">WH47_06280</name>
</gene>
<feature type="chain" id="PRO_5005574750" evidence="4">
    <location>
        <begin position="26"/>
        <end position="474"/>
    </location>
</feature>
<dbReference type="SUPFAM" id="SSF49899">
    <property type="entry name" value="Concanavalin A-like lectins/glucanases"/>
    <property type="match status" value="1"/>
</dbReference>
<dbReference type="Proteomes" id="UP000053825">
    <property type="component" value="Unassembled WGS sequence"/>
</dbReference>
<evidence type="ECO:0000256" key="2">
    <source>
        <dbReference type="ARBA" id="ARBA00022588"/>
    </source>
</evidence>
<dbReference type="InterPro" id="IPR050546">
    <property type="entry name" value="Glycosyl_Hydrlase_16"/>
</dbReference>
<dbReference type="GO" id="GO:0005975">
    <property type="term" value="P:carbohydrate metabolic process"/>
    <property type="evidence" value="ECO:0007669"/>
    <property type="project" value="InterPro"/>
</dbReference>
<evidence type="ECO:0000256" key="1">
    <source>
        <dbReference type="ARBA" id="ARBA00008781"/>
    </source>
</evidence>
<keyword evidence="2" id="KW-0399">Innate immunity</keyword>
<dbReference type="InterPro" id="IPR031756">
    <property type="entry name" value="BGBP_N"/>
</dbReference>
<evidence type="ECO:0000259" key="5">
    <source>
        <dbReference type="PROSITE" id="PS51762"/>
    </source>
</evidence>
<dbReference type="OrthoDB" id="4781at2759"/>
<dbReference type="EMBL" id="KQ414757">
    <property type="protein sequence ID" value="KOC61578.1"/>
    <property type="molecule type" value="Genomic_DNA"/>
</dbReference>
<dbReference type="PROSITE" id="PS51762">
    <property type="entry name" value="GH16_2"/>
    <property type="match status" value="1"/>
</dbReference>
<keyword evidence="8" id="KW-1185">Reference proteome</keyword>
<dbReference type="InterPro" id="IPR043030">
    <property type="entry name" value="BGBP_N_sf"/>
</dbReference>
<reference evidence="7 8" key="1">
    <citation type="submission" date="2015-07" db="EMBL/GenBank/DDBJ databases">
        <title>The genome of Habropoda laboriosa.</title>
        <authorList>
            <person name="Pan H."/>
            <person name="Kapheim K."/>
        </authorList>
    </citation>
    <scope>NUCLEOTIDE SEQUENCE [LARGE SCALE GENOMIC DNA]</scope>
    <source>
        <strain evidence="7">0110345459</strain>
    </source>
</reference>
<feature type="domain" description="GH16" evidence="5">
    <location>
        <begin position="126"/>
        <end position="474"/>
    </location>
</feature>
<dbReference type="Gene3D" id="2.60.40.2140">
    <property type="entry name" value="Beta-1,3-glucan-recognition protein, N-terminal domain"/>
    <property type="match status" value="1"/>
</dbReference>
<organism evidence="7 8">
    <name type="scientific">Habropoda laboriosa</name>
    <dbReference type="NCBI Taxonomy" id="597456"/>
    <lineage>
        <taxon>Eukaryota</taxon>
        <taxon>Metazoa</taxon>
        <taxon>Ecdysozoa</taxon>
        <taxon>Arthropoda</taxon>
        <taxon>Hexapoda</taxon>
        <taxon>Insecta</taxon>
        <taxon>Pterygota</taxon>
        <taxon>Neoptera</taxon>
        <taxon>Endopterygota</taxon>
        <taxon>Hymenoptera</taxon>
        <taxon>Apocrita</taxon>
        <taxon>Aculeata</taxon>
        <taxon>Apoidea</taxon>
        <taxon>Anthophila</taxon>
        <taxon>Apidae</taxon>
        <taxon>Habropoda</taxon>
    </lineage>
</organism>